<protein>
    <submittedName>
        <fullName evidence="5">Fic family protein</fullName>
    </submittedName>
</protein>
<keyword evidence="2" id="KW-0547">Nucleotide-binding</keyword>
<dbReference type="GO" id="GO:0005524">
    <property type="term" value="F:ATP binding"/>
    <property type="evidence" value="ECO:0007669"/>
    <property type="project" value="UniProtKB-KW"/>
</dbReference>
<keyword evidence="6" id="KW-1185">Reference proteome</keyword>
<dbReference type="PANTHER" id="PTHR13504">
    <property type="entry name" value="FIDO DOMAIN-CONTAINING PROTEIN DDB_G0283145"/>
    <property type="match status" value="1"/>
</dbReference>
<evidence type="ECO:0000256" key="2">
    <source>
        <dbReference type="PIRSR" id="PIRSR640198-2"/>
    </source>
</evidence>
<dbReference type="PANTHER" id="PTHR13504:SF38">
    <property type="entry name" value="FIDO DOMAIN-CONTAINING PROTEIN"/>
    <property type="match status" value="1"/>
</dbReference>
<dbReference type="OrthoDB" id="9813719at2"/>
<evidence type="ECO:0000256" key="3">
    <source>
        <dbReference type="SAM" id="MobiDB-lite"/>
    </source>
</evidence>
<dbReference type="Gene3D" id="1.10.3290.10">
    <property type="entry name" value="Fido-like domain"/>
    <property type="match status" value="1"/>
</dbReference>
<dbReference type="Proteomes" id="UP000309454">
    <property type="component" value="Unassembled WGS sequence"/>
</dbReference>
<gene>
    <name evidence="5" type="ORF">E5982_06235</name>
</gene>
<dbReference type="PROSITE" id="PS51459">
    <property type="entry name" value="FIDO"/>
    <property type="match status" value="1"/>
</dbReference>
<feature type="binding site" evidence="2">
    <location>
        <begin position="190"/>
        <end position="197"/>
    </location>
    <ligand>
        <name>ATP</name>
        <dbReference type="ChEBI" id="CHEBI:30616"/>
    </ligand>
</feature>
<evidence type="ECO:0000313" key="6">
    <source>
        <dbReference type="Proteomes" id="UP000309454"/>
    </source>
</evidence>
<name>A0A4T9T7X7_9ACTN</name>
<dbReference type="InterPro" id="IPR040198">
    <property type="entry name" value="Fido_containing"/>
</dbReference>
<feature type="region of interest" description="Disordered" evidence="3">
    <location>
        <begin position="28"/>
        <end position="61"/>
    </location>
</feature>
<dbReference type="AlphaFoldDB" id="A0A4T9T7X7"/>
<sequence>MITARITNKILESILAIEQCRGGFQGDRVPPRISSRLRKNSRKKSSYSSAKIEGNPLTEEQANRAIEDEHRHFLKPEEEVRNYYRALEILDAHLEQRTSPSMELLLEVQQAVIAGASSEKIGLRGPMPPGVLFAVYDSATGAPEYIPPEASDILPLLNELFAYVEASDDHPLVKAAVIHYQIATIHPFEDGNGRTARLLSGYWLDLSGYSFGGIGSLEEYFAYDVNEYYVALQMGLPALFYEGRENPPHPEIWIEYFLRMVTLYAQRTSEIAADAANSQTLASLSHASPKARAFYERLTEHSVEEFTPVSMAREMGVTNRTIINWSAELAQVGLLEPRLVKQRIRSYRVVG</sequence>
<proteinExistence type="predicted"/>
<dbReference type="Pfam" id="PF02661">
    <property type="entry name" value="Fic"/>
    <property type="match status" value="1"/>
</dbReference>
<comment type="caution">
    <text evidence="5">The sequence shown here is derived from an EMBL/GenBank/DDBJ whole genome shotgun (WGS) entry which is preliminary data.</text>
</comment>
<feature type="compositionally biased region" description="Basic residues" evidence="3">
    <location>
        <begin position="35"/>
        <end position="45"/>
    </location>
</feature>
<evidence type="ECO:0000256" key="1">
    <source>
        <dbReference type="PIRSR" id="PIRSR640198-1"/>
    </source>
</evidence>
<dbReference type="InterPro" id="IPR036597">
    <property type="entry name" value="Fido-like_dom_sf"/>
</dbReference>
<evidence type="ECO:0000313" key="5">
    <source>
        <dbReference type="EMBL" id="TJW10864.1"/>
    </source>
</evidence>
<dbReference type="SUPFAM" id="SSF140931">
    <property type="entry name" value="Fic-like"/>
    <property type="match status" value="1"/>
</dbReference>
<dbReference type="InterPro" id="IPR003812">
    <property type="entry name" value="Fido"/>
</dbReference>
<dbReference type="EMBL" id="SSTM01000003">
    <property type="protein sequence ID" value="TJW10864.1"/>
    <property type="molecule type" value="Genomic_DNA"/>
</dbReference>
<evidence type="ECO:0000259" key="4">
    <source>
        <dbReference type="PROSITE" id="PS51459"/>
    </source>
</evidence>
<feature type="domain" description="Fido" evidence="4">
    <location>
        <begin position="100"/>
        <end position="259"/>
    </location>
</feature>
<organism evidence="5 6">
    <name type="scientific">Parvibacter caecicola</name>
    <dbReference type="NCBI Taxonomy" id="747645"/>
    <lineage>
        <taxon>Bacteria</taxon>
        <taxon>Bacillati</taxon>
        <taxon>Actinomycetota</taxon>
        <taxon>Coriobacteriia</taxon>
        <taxon>Coriobacteriales</taxon>
        <taxon>Coriobacteriaceae</taxon>
        <taxon>Parvibacter</taxon>
    </lineage>
</organism>
<dbReference type="RefSeq" id="WP_136845814.1">
    <property type="nucleotide sequence ID" value="NZ_SSTM01000003.1"/>
</dbReference>
<keyword evidence="2" id="KW-0067">ATP-binding</keyword>
<feature type="active site" evidence="1">
    <location>
        <position position="186"/>
    </location>
</feature>
<accession>A0A4T9T7X7</accession>
<reference evidence="5 6" key="1">
    <citation type="submission" date="2019-04" db="EMBL/GenBank/DDBJ databases">
        <title>Microbes associate with the intestines of laboratory mice.</title>
        <authorList>
            <person name="Navarre W."/>
            <person name="Wong E."/>
            <person name="Huang K.C."/>
            <person name="Tropini C."/>
            <person name="Ng K."/>
            <person name="Yu B."/>
        </authorList>
    </citation>
    <scope>NUCLEOTIDE SEQUENCE [LARGE SCALE GENOMIC DNA]</scope>
    <source>
        <strain evidence="5 6">NM48_B13</strain>
    </source>
</reference>